<reference evidence="2 3" key="1">
    <citation type="journal article" date="2013" name="PLoS Genet.">
        <title>Comparative genome structure, secondary metabolite, and effector coding capacity across Cochliobolus pathogens.</title>
        <authorList>
            <person name="Condon B.J."/>
            <person name="Leng Y."/>
            <person name="Wu D."/>
            <person name="Bushley K.E."/>
            <person name="Ohm R.A."/>
            <person name="Otillar R."/>
            <person name="Martin J."/>
            <person name="Schackwitz W."/>
            <person name="Grimwood J."/>
            <person name="MohdZainudin N."/>
            <person name="Xue C."/>
            <person name="Wang R."/>
            <person name="Manning V.A."/>
            <person name="Dhillon B."/>
            <person name="Tu Z.J."/>
            <person name="Steffenson B.J."/>
            <person name="Salamov A."/>
            <person name="Sun H."/>
            <person name="Lowry S."/>
            <person name="LaButti K."/>
            <person name="Han J."/>
            <person name="Copeland A."/>
            <person name="Lindquist E."/>
            <person name="Barry K."/>
            <person name="Schmutz J."/>
            <person name="Baker S.E."/>
            <person name="Ciuffetti L.M."/>
            <person name="Grigoriev I.V."/>
            <person name="Zhong S."/>
            <person name="Turgeon B.G."/>
        </authorList>
    </citation>
    <scope>NUCLEOTIDE SEQUENCE [LARGE SCALE GENOMIC DNA]</scope>
    <source>
        <strain evidence="2 3">26-R-13</strain>
    </source>
</reference>
<accession>W6YCS5</accession>
<dbReference type="AlphaFoldDB" id="W6YCS5"/>
<dbReference type="Proteomes" id="UP000053841">
    <property type="component" value="Unassembled WGS sequence"/>
</dbReference>
<dbReference type="RefSeq" id="XP_007716740.1">
    <property type="nucleotide sequence ID" value="XM_007718550.1"/>
</dbReference>
<feature type="non-terminal residue" evidence="2">
    <location>
        <position position="1"/>
    </location>
</feature>
<gene>
    <name evidence="2" type="ORF">COCCADRAFT_107788</name>
</gene>
<feature type="transmembrane region" description="Helical" evidence="1">
    <location>
        <begin position="35"/>
        <end position="55"/>
    </location>
</feature>
<organism evidence="2 3">
    <name type="scientific">Cochliobolus carbonum (strain 26-R-13)</name>
    <name type="common">Maize leaf spot fungus</name>
    <name type="synonym">Bipolaris zeicola</name>
    <dbReference type="NCBI Taxonomy" id="930089"/>
    <lineage>
        <taxon>Eukaryota</taxon>
        <taxon>Fungi</taxon>
        <taxon>Dikarya</taxon>
        <taxon>Ascomycota</taxon>
        <taxon>Pezizomycotina</taxon>
        <taxon>Dothideomycetes</taxon>
        <taxon>Pleosporomycetidae</taxon>
        <taxon>Pleosporales</taxon>
        <taxon>Pleosporineae</taxon>
        <taxon>Pleosporaceae</taxon>
        <taxon>Bipolaris</taxon>
    </lineage>
</organism>
<keyword evidence="1" id="KW-1133">Transmembrane helix</keyword>
<sequence length="56" mass="6778">SSFEFSFAAIIVGRCERYELWRYTKRWAFLFQTNLFFFFFPSPCAYGVFVMARLVL</sequence>
<evidence type="ECO:0000256" key="1">
    <source>
        <dbReference type="SAM" id="Phobius"/>
    </source>
</evidence>
<dbReference type="KEGG" id="bze:COCCADRAFT_107788"/>
<name>W6YCS5_COCC2</name>
<dbReference type="GeneID" id="19143627"/>
<dbReference type="EMBL" id="KI964776">
    <property type="protein sequence ID" value="EUC28971.1"/>
    <property type="molecule type" value="Genomic_DNA"/>
</dbReference>
<keyword evidence="1" id="KW-0472">Membrane</keyword>
<proteinExistence type="predicted"/>
<keyword evidence="3" id="KW-1185">Reference proteome</keyword>
<keyword evidence="1" id="KW-0812">Transmembrane</keyword>
<dbReference type="HOGENOM" id="CLU_3019770_0_0_1"/>
<evidence type="ECO:0000313" key="2">
    <source>
        <dbReference type="EMBL" id="EUC28971.1"/>
    </source>
</evidence>
<evidence type="ECO:0000313" key="3">
    <source>
        <dbReference type="Proteomes" id="UP000053841"/>
    </source>
</evidence>
<protein>
    <submittedName>
        <fullName evidence="2">Uncharacterized protein</fullName>
    </submittedName>
</protein>